<dbReference type="Proteomes" id="UP000241474">
    <property type="component" value="Segment"/>
</dbReference>
<organismHost>
    <name type="scientific">Acanthamoeba polyphaga</name>
    <name type="common">Amoeba</name>
    <dbReference type="NCBI Taxonomy" id="5757"/>
</organismHost>
<organism evidence="1 2">
    <name type="scientific">Acanthamoeba polyphaga mimivirus</name>
    <name type="common">APMV</name>
    <dbReference type="NCBI Taxonomy" id="212035"/>
    <lineage>
        <taxon>Viruses</taxon>
        <taxon>Varidnaviria</taxon>
        <taxon>Bamfordvirae</taxon>
        <taxon>Nucleocytoviricota</taxon>
        <taxon>Megaviricetes</taxon>
        <taxon>Imitervirales</taxon>
        <taxon>Mimiviridae</taxon>
        <taxon>Megamimivirinae</taxon>
        <taxon>Mimivirus</taxon>
        <taxon>Mimivirus bradfordmassiliense</taxon>
    </lineage>
</organism>
<reference evidence="1 2" key="1">
    <citation type="submission" date="2014-10" db="EMBL/GenBank/DDBJ databases">
        <title>Pan-genome analysis of Brazilian lineage A amoebal mimiviruses.</title>
        <authorList>
            <person name="Assis F.L."/>
            <person name="Abrahao J.S."/>
            <person name="Kroon E.G."/>
            <person name="Dornas F.P."/>
            <person name="Andrade K.R."/>
            <person name="Borato P.V.M."/>
            <person name="Pilotto M.R."/>
            <person name="Benamar S."/>
            <person name="LaScola B."/>
            <person name="Colson P."/>
        </authorList>
    </citation>
    <scope>NUCLEOTIDE SEQUENCE [LARGE SCALE GENOMIC DNA]</scope>
    <source>
        <strain evidence="1 2">Oyster</strain>
    </source>
</reference>
<proteinExistence type="predicted"/>
<evidence type="ECO:0000313" key="2">
    <source>
        <dbReference type="Proteomes" id="UP000241474"/>
    </source>
</evidence>
<dbReference type="EMBL" id="KM982401">
    <property type="protein sequence ID" value="AKI79478.1"/>
    <property type="molecule type" value="Genomic_DNA"/>
</dbReference>
<protein>
    <submittedName>
        <fullName evidence="1">Uncharacterized protein</fullName>
    </submittedName>
</protein>
<name>A0A0G2Y1B0_MIMIV</name>
<sequence length="275" mass="32336">MSRRKTATKIIDYLEKRINCENIMRYTDEYLDNNSPDKSLIINEVPVSFTIIPYNANENYSRQLVSTEGDREDKPDFNDIKHMFDVFDFMTEANNTGFEHFPYIYGVLDCLNDIDSTVYVYYEKFDGTLPLLIDNIEHPSDWYDIVFQIVLIIMYIKYVGKMSFKAAPERFLYKKITKPYYKEYSVGDTTLNINHKYLIVCWDTNTTDFEGIQNSESSSENKLPIIDLGFLTEYINVNKDSLKIQPSNRIIKLIQEIKNQPDNIPKILVQYYGPQ</sequence>
<accession>A0A0G2Y1B0</accession>
<evidence type="ECO:0000313" key="1">
    <source>
        <dbReference type="EMBL" id="AKI79478.1"/>
    </source>
</evidence>